<keyword evidence="2" id="KW-1185">Reference proteome</keyword>
<proteinExistence type="predicted"/>
<name>A0A811U3U9_CERCA</name>
<dbReference type="EMBL" id="CAJHJT010000001">
    <property type="protein sequence ID" value="CAD6993842.1"/>
    <property type="molecule type" value="Genomic_DNA"/>
</dbReference>
<comment type="caution">
    <text evidence="1">The sequence shown here is derived from an EMBL/GenBank/DDBJ whole genome shotgun (WGS) entry which is preliminary data.</text>
</comment>
<evidence type="ECO:0000313" key="1">
    <source>
        <dbReference type="EMBL" id="CAD6993842.1"/>
    </source>
</evidence>
<evidence type="ECO:0000313" key="2">
    <source>
        <dbReference type="Proteomes" id="UP000606786"/>
    </source>
</evidence>
<protein>
    <submittedName>
        <fullName evidence="1">(Mediterranean fruit fly) hypothetical protein</fullName>
    </submittedName>
</protein>
<organism evidence="1 2">
    <name type="scientific">Ceratitis capitata</name>
    <name type="common">Mediterranean fruit fly</name>
    <name type="synonym">Tephritis capitata</name>
    <dbReference type="NCBI Taxonomy" id="7213"/>
    <lineage>
        <taxon>Eukaryota</taxon>
        <taxon>Metazoa</taxon>
        <taxon>Ecdysozoa</taxon>
        <taxon>Arthropoda</taxon>
        <taxon>Hexapoda</taxon>
        <taxon>Insecta</taxon>
        <taxon>Pterygota</taxon>
        <taxon>Neoptera</taxon>
        <taxon>Endopterygota</taxon>
        <taxon>Diptera</taxon>
        <taxon>Brachycera</taxon>
        <taxon>Muscomorpha</taxon>
        <taxon>Tephritoidea</taxon>
        <taxon>Tephritidae</taxon>
        <taxon>Ceratitis</taxon>
        <taxon>Ceratitis</taxon>
    </lineage>
</organism>
<gene>
    <name evidence="1" type="ORF">CCAP1982_LOCUS2638</name>
</gene>
<accession>A0A811U3U9</accession>
<dbReference type="Proteomes" id="UP000606786">
    <property type="component" value="Unassembled WGS sequence"/>
</dbReference>
<reference evidence="1" key="1">
    <citation type="submission" date="2020-11" db="EMBL/GenBank/DDBJ databases">
        <authorList>
            <person name="Whitehead M."/>
        </authorList>
    </citation>
    <scope>NUCLEOTIDE SEQUENCE</scope>
    <source>
        <strain evidence="1">EGII</strain>
    </source>
</reference>
<dbReference type="AlphaFoldDB" id="A0A811U3U9"/>
<sequence length="63" mass="7087">MCIIEQQMQSQQQHNNNKVKQQQAGVYLWGDTGSADVAQPAQIHGPNAPSGFRQTFTAICWWI</sequence>